<comment type="caution">
    <text evidence="4">The sequence shown here is derived from an EMBL/GenBank/DDBJ whole genome shotgun (WGS) entry which is preliminary data.</text>
</comment>
<organism evidence="4 5">
    <name type="scientific">Bowmanella denitrificans</name>
    <dbReference type="NCBI Taxonomy" id="366582"/>
    <lineage>
        <taxon>Bacteria</taxon>
        <taxon>Pseudomonadati</taxon>
        <taxon>Pseudomonadota</taxon>
        <taxon>Gammaproteobacteria</taxon>
        <taxon>Alteromonadales</taxon>
        <taxon>Alteromonadaceae</taxon>
        <taxon>Bowmanella</taxon>
    </lineage>
</organism>
<dbReference type="Gene3D" id="1.25.40.10">
    <property type="entry name" value="Tetratricopeptide repeat domain"/>
    <property type="match status" value="1"/>
</dbReference>
<dbReference type="EMBL" id="BAAAEI010000006">
    <property type="protein sequence ID" value="GAA0352053.1"/>
    <property type="molecule type" value="Genomic_DNA"/>
</dbReference>
<keyword evidence="5" id="KW-1185">Reference proteome</keyword>
<keyword evidence="1" id="KW-0802">TPR repeat</keyword>
<dbReference type="PROSITE" id="PS50234">
    <property type="entry name" value="VWFA"/>
    <property type="match status" value="1"/>
</dbReference>
<feature type="compositionally biased region" description="Low complexity" evidence="2">
    <location>
        <begin position="483"/>
        <end position="549"/>
    </location>
</feature>
<dbReference type="Proteomes" id="UP001501757">
    <property type="component" value="Unassembled WGS sequence"/>
</dbReference>
<feature type="domain" description="VWFA" evidence="3">
    <location>
        <begin position="94"/>
        <end position="288"/>
    </location>
</feature>
<protein>
    <recommendedName>
        <fullName evidence="3">VWFA domain-containing protein</fullName>
    </recommendedName>
</protein>
<sequence length="600" mass="67116">MDFSQFHFLRPGWLLALLPLVALLISLRYLGRHQSGWQGVLAGHLYRHLVTDSANAGQRPPLRLLALGWLLAVIALAGPSWERLPQPVFQLHTGKVVVMDMSLSMRATDISPDRLTRARYKAIDLVNAIAEGETGLVAYAGEAFMISPLSSDAQNLTTLIPSLSPEIMPVAGSEPSDGLRLAVELLQNAGYQQGEIFWITDGVEPSQVAPISHIIAQSPYRLSILAVGTNQGAPIKLTNGELLKQADGSIVIPRLDEANLQLLAEKGQGRYVSLQANDTDIDYLTSQALLSRDTNEDEQQQAGDQWAEEGPYLLLLLLPVAAYAFRRGILSVALAALLISPLISRPVQASWWDDMWQRGDQQGQQAFNNKDFEQAAKVFDDPMWRGASHYKQGGFDAALQAFSELDSVEAMYNAGNALAQLGELDKAIAAYDKVLEAQPDHADAKANKALLEQMKQQQKQQQPPSSNSQPQDKQDQQQDEQQDQQQQDQQNGQQQSSEQDQQQGESQQQQDQPSPEDQQDQQASEQQQSEQQDQQQQEQDQQAQAQEAPLTDEEREEQQRLQNLLRKVPDDPAYLLKRKMLLENQQRRRHTLPNRVQRNW</sequence>
<dbReference type="SMART" id="SM00028">
    <property type="entry name" value="TPR"/>
    <property type="match status" value="1"/>
</dbReference>
<dbReference type="Gene3D" id="3.40.50.410">
    <property type="entry name" value="von Willebrand factor, type A domain"/>
    <property type="match status" value="1"/>
</dbReference>
<evidence type="ECO:0000256" key="2">
    <source>
        <dbReference type="SAM" id="MobiDB-lite"/>
    </source>
</evidence>
<feature type="repeat" description="TPR" evidence="1">
    <location>
        <begin position="408"/>
        <end position="441"/>
    </location>
</feature>
<dbReference type="InterPro" id="IPR036465">
    <property type="entry name" value="vWFA_dom_sf"/>
</dbReference>
<proteinExistence type="predicted"/>
<dbReference type="InterPro" id="IPR019734">
    <property type="entry name" value="TPR_rpt"/>
</dbReference>
<evidence type="ECO:0000256" key="1">
    <source>
        <dbReference type="PROSITE-ProRule" id="PRU00339"/>
    </source>
</evidence>
<accession>A0ABP3GS81</accession>
<dbReference type="PANTHER" id="PTHR22550:SF14">
    <property type="entry name" value="VWFA DOMAIN-CONTAINING PROTEIN"/>
    <property type="match status" value="1"/>
</dbReference>
<dbReference type="InterPro" id="IPR011990">
    <property type="entry name" value="TPR-like_helical_dom_sf"/>
</dbReference>
<evidence type="ECO:0000313" key="5">
    <source>
        <dbReference type="Proteomes" id="UP001501757"/>
    </source>
</evidence>
<gene>
    <name evidence="4" type="ORF">GCM10009092_15570</name>
</gene>
<dbReference type="SUPFAM" id="SSF48452">
    <property type="entry name" value="TPR-like"/>
    <property type="match status" value="1"/>
</dbReference>
<dbReference type="InterPro" id="IPR002035">
    <property type="entry name" value="VWF_A"/>
</dbReference>
<evidence type="ECO:0000313" key="4">
    <source>
        <dbReference type="EMBL" id="GAA0352053.1"/>
    </source>
</evidence>
<dbReference type="InterPro" id="IPR050768">
    <property type="entry name" value="UPF0353/GerABKA_families"/>
</dbReference>
<dbReference type="PROSITE" id="PS50293">
    <property type="entry name" value="TPR_REGION"/>
    <property type="match status" value="1"/>
</dbReference>
<dbReference type="Pfam" id="PF00515">
    <property type="entry name" value="TPR_1"/>
    <property type="match status" value="1"/>
</dbReference>
<dbReference type="SUPFAM" id="SSF53300">
    <property type="entry name" value="vWA-like"/>
    <property type="match status" value="1"/>
</dbReference>
<dbReference type="RefSeq" id="WP_343843780.1">
    <property type="nucleotide sequence ID" value="NZ_BAAAEI010000006.1"/>
</dbReference>
<feature type="compositionally biased region" description="Low complexity" evidence="2">
    <location>
        <begin position="456"/>
        <end position="471"/>
    </location>
</feature>
<dbReference type="PANTHER" id="PTHR22550">
    <property type="entry name" value="SPORE GERMINATION PROTEIN"/>
    <property type="match status" value="1"/>
</dbReference>
<feature type="region of interest" description="Disordered" evidence="2">
    <location>
        <begin position="452"/>
        <end position="566"/>
    </location>
</feature>
<evidence type="ECO:0000259" key="3">
    <source>
        <dbReference type="PROSITE" id="PS50234"/>
    </source>
</evidence>
<dbReference type="Pfam" id="PF13519">
    <property type="entry name" value="VWA_2"/>
    <property type="match status" value="1"/>
</dbReference>
<name>A0ABP3GS81_9ALTE</name>
<dbReference type="PROSITE" id="PS50005">
    <property type="entry name" value="TPR"/>
    <property type="match status" value="1"/>
</dbReference>
<reference evidence="5" key="1">
    <citation type="journal article" date="2019" name="Int. J. Syst. Evol. Microbiol.">
        <title>The Global Catalogue of Microorganisms (GCM) 10K type strain sequencing project: providing services to taxonomists for standard genome sequencing and annotation.</title>
        <authorList>
            <consortium name="The Broad Institute Genomics Platform"/>
            <consortium name="The Broad Institute Genome Sequencing Center for Infectious Disease"/>
            <person name="Wu L."/>
            <person name="Ma J."/>
        </authorList>
    </citation>
    <scope>NUCLEOTIDE SEQUENCE [LARGE SCALE GENOMIC DNA]</scope>
    <source>
        <strain evidence="5">JCM 13378</strain>
    </source>
</reference>